<dbReference type="InterPro" id="IPR019772">
    <property type="entry name" value="Ferrochelatase_AS"/>
</dbReference>
<keyword evidence="3" id="KW-0479">Metal-binding</keyword>
<dbReference type="NCBIfam" id="TIGR00109">
    <property type="entry name" value="hemH"/>
    <property type="match status" value="1"/>
</dbReference>
<dbReference type="InterPro" id="IPR033644">
    <property type="entry name" value="Ferrochelatase_C"/>
</dbReference>
<sequence length="339" mass="38384">MYKSLHKHKLDTPKIGVLLTNLGTPDAPTIKAVRPYLKEFLSDPRVVQPPPPRWLWLLILNGFILNTRPKKSAKAYQRVWTTHGDGSPLMDISIKQKNAIEIELNRRAPGQFVIALGMRYGRPSIDSALQELEAEDCKKVIVLPLYPQHASSTTDSTFDAVSEAIQGWQMAPELKFINSYNDNDSYIQSLANSVKDFQKVNGIPDLLLMSYHGIPKRYFESGDNYPCECCKTSHLLATKLNLKGNDYKMTFQSRLGRGEWIKEYTDETLKSLPSQGIRNVQIICPGFAADCLETIEEISHENKAHFMNAGGESYKYIPALNDRIDHIDCLSKLILKQIE</sequence>
<dbReference type="GO" id="GO:0004325">
    <property type="term" value="F:ferrochelatase activity"/>
    <property type="evidence" value="ECO:0007669"/>
    <property type="project" value="InterPro"/>
</dbReference>
<dbReference type="SUPFAM" id="SSF53800">
    <property type="entry name" value="Chelatase"/>
    <property type="match status" value="1"/>
</dbReference>
<evidence type="ECO:0000256" key="2">
    <source>
        <dbReference type="ARBA" id="ARBA00022490"/>
    </source>
</evidence>
<evidence type="ECO:0000256" key="4">
    <source>
        <dbReference type="ARBA" id="ARBA00023004"/>
    </source>
</evidence>
<reference evidence="8" key="1">
    <citation type="submission" date="2018-05" db="EMBL/GenBank/DDBJ databases">
        <authorList>
            <person name="Lanie J.A."/>
            <person name="Ng W.-L."/>
            <person name="Kazmierczak K.M."/>
            <person name="Andrzejewski T.M."/>
            <person name="Davidsen T.M."/>
            <person name="Wayne K.J."/>
            <person name="Tettelin H."/>
            <person name="Glass J.I."/>
            <person name="Rusch D."/>
            <person name="Podicherti R."/>
            <person name="Tsui H.-C.T."/>
            <person name="Winkler M.E."/>
        </authorList>
    </citation>
    <scope>NUCLEOTIDE SEQUENCE</scope>
</reference>
<dbReference type="HAMAP" id="MF_00323">
    <property type="entry name" value="Ferrochelatase"/>
    <property type="match status" value="1"/>
</dbReference>
<dbReference type="CDD" id="cd03411">
    <property type="entry name" value="Ferrochelatase_N"/>
    <property type="match status" value="1"/>
</dbReference>
<keyword evidence="7" id="KW-0627">Porphyrin biosynthesis</keyword>
<comment type="pathway">
    <text evidence="1">Porphyrin-containing compound metabolism; protoheme biosynthesis.</text>
</comment>
<accession>A0A382JG91</accession>
<evidence type="ECO:0000256" key="5">
    <source>
        <dbReference type="ARBA" id="ARBA00023133"/>
    </source>
</evidence>
<evidence type="ECO:0008006" key="9">
    <source>
        <dbReference type="Google" id="ProtNLM"/>
    </source>
</evidence>
<dbReference type="PANTHER" id="PTHR11108">
    <property type="entry name" value="FERROCHELATASE"/>
    <property type="match status" value="1"/>
</dbReference>
<dbReference type="InterPro" id="IPR033659">
    <property type="entry name" value="Ferrochelatase_N"/>
</dbReference>
<protein>
    <recommendedName>
        <fullName evidence="9">Ferrochelatase</fullName>
    </recommendedName>
</protein>
<evidence type="ECO:0000313" key="8">
    <source>
        <dbReference type="EMBL" id="SVC11324.1"/>
    </source>
</evidence>
<evidence type="ECO:0000256" key="7">
    <source>
        <dbReference type="ARBA" id="ARBA00023244"/>
    </source>
</evidence>
<dbReference type="FunFam" id="3.40.50.1400:FF:000002">
    <property type="entry name" value="Ferrochelatase"/>
    <property type="match status" value="1"/>
</dbReference>
<proteinExistence type="inferred from homology"/>
<keyword evidence="5" id="KW-0350">Heme biosynthesis</keyword>
<evidence type="ECO:0000256" key="1">
    <source>
        <dbReference type="ARBA" id="ARBA00004744"/>
    </source>
</evidence>
<gene>
    <name evidence="8" type="ORF">METZ01_LOCUS264178</name>
</gene>
<dbReference type="AlphaFoldDB" id="A0A382JG91"/>
<dbReference type="GO" id="GO:0006783">
    <property type="term" value="P:heme biosynthetic process"/>
    <property type="evidence" value="ECO:0007669"/>
    <property type="project" value="UniProtKB-KW"/>
</dbReference>
<dbReference type="CDD" id="cd00419">
    <property type="entry name" value="Ferrochelatase_C"/>
    <property type="match status" value="1"/>
</dbReference>
<name>A0A382JG91_9ZZZZ</name>
<organism evidence="8">
    <name type="scientific">marine metagenome</name>
    <dbReference type="NCBI Taxonomy" id="408172"/>
    <lineage>
        <taxon>unclassified sequences</taxon>
        <taxon>metagenomes</taxon>
        <taxon>ecological metagenomes</taxon>
    </lineage>
</organism>
<evidence type="ECO:0000256" key="6">
    <source>
        <dbReference type="ARBA" id="ARBA00023239"/>
    </source>
</evidence>
<dbReference type="PROSITE" id="PS00534">
    <property type="entry name" value="FERROCHELATASE"/>
    <property type="match status" value="1"/>
</dbReference>
<dbReference type="Gene3D" id="3.40.50.1400">
    <property type="match status" value="2"/>
</dbReference>
<dbReference type="GO" id="GO:0046872">
    <property type="term" value="F:metal ion binding"/>
    <property type="evidence" value="ECO:0007669"/>
    <property type="project" value="UniProtKB-KW"/>
</dbReference>
<keyword evidence="4" id="KW-0408">Iron</keyword>
<dbReference type="EMBL" id="UINC01074289">
    <property type="protein sequence ID" value="SVC11324.1"/>
    <property type="molecule type" value="Genomic_DNA"/>
</dbReference>
<dbReference type="UniPathway" id="UPA00252"/>
<dbReference type="Pfam" id="PF00762">
    <property type="entry name" value="Ferrochelatase"/>
    <property type="match status" value="1"/>
</dbReference>
<dbReference type="PANTHER" id="PTHR11108:SF1">
    <property type="entry name" value="FERROCHELATASE, MITOCHONDRIAL"/>
    <property type="match status" value="1"/>
</dbReference>
<dbReference type="InterPro" id="IPR001015">
    <property type="entry name" value="Ferrochelatase"/>
</dbReference>
<evidence type="ECO:0000256" key="3">
    <source>
        <dbReference type="ARBA" id="ARBA00022723"/>
    </source>
</evidence>
<keyword evidence="2" id="KW-0963">Cytoplasm</keyword>
<keyword evidence="6" id="KW-0456">Lyase</keyword>